<comment type="caution">
    <text evidence="7">The sequence shown here is derived from an EMBL/GenBank/DDBJ whole genome shotgun (WGS) entry which is preliminary data.</text>
</comment>
<dbReference type="PANTHER" id="PTHR11505">
    <property type="entry name" value="L1 TRANSPOSABLE ELEMENT-RELATED"/>
    <property type="match status" value="1"/>
</dbReference>
<dbReference type="InterPro" id="IPR057251">
    <property type="entry name" value="FP_C"/>
</dbReference>
<evidence type="ECO:0000259" key="6">
    <source>
        <dbReference type="PROSITE" id="PS50016"/>
    </source>
</evidence>
<reference evidence="7 8" key="1">
    <citation type="submission" date="2024-06" db="EMBL/GenBank/DDBJ databases">
        <title>A chromosome-level genome assembly of beet webworm, Loxostege sticticalis.</title>
        <authorList>
            <person name="Zhang Y."/>
        </authorList>
    </citation>
    <scope>NUCLEOTIDE SEQUENCE [LARGE SCALE GENOMIC DNA]</scope>
    <source>
        <strain evidence="7">AQ026</strain>
        <tissue evidence="7">Whole body</tissue>
    </source>
</reference>
<keyword evidence="2 4" id="KW-0863">Zinc-finger</keyword>
<dbReference type="SUPFAM" id="SSF57903">
    <property type="entry name" value="FYVE/PHD zinc finger"/>
    <property type="match status" value="1"/>
</dbReference>
<dbReference type="InterPro" id="IPR019786">
    <property type="entry name" value="Zinc_finger_PHD-type_CS"/>
</dbReference>
<keyword evidence="8" id="KW-1185">Reference proteome</keyword>
<dbReference type="Gene3D" id="3.30.70.1820">
    <property type="entry name" value="L1 transposable element, RRM domain"/>
    <property type="match status" value="1"/>
</dbReference>
<dbReference type="Pfam" id="PF25298">
    <property type="entry name" value="Baculo_FP_2nd"/>
    <property type="match status" value="1"/>
</dbReference>
<organism evidence="7 8">
    <name type="scientific">Loxostege sticticalis</name>
    <name type="common">Beet webworm moth</name>
    <dbReference type="NCBI Taxonomy" id="481309"/>
    <lineage>
        <taxon>Eukaryota</taxon>
        <taxon>Metazoa</taxon>
        <taxon>Ecdysozoa</taxon>
        <taxon>Arthropoda</taxon>
        <taxon>Hexapoda</taxon>
        <taxon>Insecta</taxon>
        <taxon>Pterygota</taxon>
        <taxon>Neoptera</taxon>
        <taxon>Endopterygota</taxon>
        <taxon>Lepidoptera</taxon>
        <taxon>Glossata</taxon>
        <taxon>Ditrysia</taxon>
        <taxon>Pyraloidea</taxon>
        <taxon>Crambidae</taxon>
        <taxon>Pyraustinae</taxon>
        <taxon>Loxostege</taxon>
    </lineage>
</organism>
<dbReference type="CDD" id="cd15489">
    <property type="entry name" value="PHD_SF"/>
    <property type="match status" value="1"/>
</dbReference>
<dbReference type="PROSITE" id="PS50016">
    <property type="entry name" value="ZF_PHD_2"/>
    <property type="match status" value="1"/>
</dbReference>
<keyword evidence="5" id="KW-0175">Coiled coil</keyword>
<gene>
    <name evidence="7" type="ORF">ABMA27_000689</name>
</gene>
<name>A0ABR3HZY6_LOXSC</name>
<dbReference type="PROSITE" id="PS01359">
    <property type="entry name" value="ZF_PHD_1"/>
    <property type="match status" value="1"/>
</dbReference>
<sequence length="379" mass="42709">MECKACKIAHKTEEYMKCRICLGKYHCDCLGIKVKHFLKYTEEQKTTWTCPMCLNVTQRVRTKDNTPVRSRNMQALEDDSLNMSCDSFEPSAVITIPGPSASSAVSSGPTVSNTEVTMENISALLDAKLNASRMEFMDSFRKVLKADVRAMVKHELESTLKNLKDEFTATTDFMCDEQRSLKSDININADKIKNLESEKTKLLSEIARLNARLNGIEKISRSCNIEIQAVPEQKNENVLGLLKKLCDVIKLPLDDGKISACRRVAKHNATSSRPRNIVVTFASPRIRDMVLSASHRYVKAHPGRGLTSIDLEIPGETRKIFVTEHLSPEQKSLHAASRQTAKERGYKYVWIKYGQIYMRKDESAGAVLIKDMDSLNKLS</sequence>
<feature type="coiled-coil region" evidence="5">
    <location>
        <begin position="192"/>
        <end position="219"/>
    </location>
</feature>
<keyword evidence="1" id="KW-0479">Metal-binding</keyword>
<evidence type="ECO:0000256" key="1">
    <source>
        <dbReference type="ARBA" id="ARBA00022723"/>
    </source>
</evidence>
<evidence type="ECO:0000256" key="2">
    <source>
        <dbReference type="ARBA" id="ARBA00022771"/>
    </source>
</evidence>
<accession>A0ABR3HZY6</accession>
<protein>
    <recommendedName>
        <fullName evidence="6">PHD-type domain-containing protein</fullName>
    </recommendedName>
</protein>
<dbReference type="Gene3D" id="3.30.40.10">
    <property type="entry name" value="Zinc/RING finger domain, C3HC4 (zinc finger)"/>
    <property type="match status" value="1"/>
</dbReference>
<proteinExistence type="predicted"/>
<dbReference type="EMBL" id="JBEUOH010000010">
    <property type="protein sequence ID" value="KAL0882128.1"/>
    <property type="molecule type" value="Genomic_DNA"/>
</dbReference>
<dbReference type="InterPro" id="IPR013083">
    <property type="entry name" value="Znf_RING/FYVE/PHD"/>
</dbReference>
<dbReference type="InterPro" id="IPR004244">
    <property type="entry name" value="Transposase_22"/>
</dbReference>
<feature type="domain" description="PHD-type" evidence="6">
    <location>
        <begin position="1"/>
        <end position="56"/>
    </location>
</feature>
<dbReference type="InterPro" id="IPR019787">
    <property type="entry name" value="Znf_PHD-finger"/>
</dbReference>
<dbReference type="Proteomes" id="UP001549920">
    <property type="component" value="Unassembled WGS sequence"/>
</dbReference>
<evidence type="ECO:0000256" key="5">
    <source>
        <dbReference type="SAM" id="Coils"/>
    </source>
</evidence>
<dbReference type="InterPro" id="IPR011011">
    <property type="entry name" value="Znf_FYVE_PHD"/>
</dbReference>
<evidence type="ECO:0000313" key="8">
    <source>
        <dbReference type="Proteomes" id="UP001549920"/>
    </source>
</evidence>
<keyword evidence="3" id="KW-0862">Zinc</keyword>
<evidence type="ECO:0000256" key="3">
    <source>
        <dbReference type="ARBA" id="ARBA00022833"/>
    </source>
</evidence>
<evidence type="ECO:0000313" key="7">
    <source>
        <dbReference type="EMBL" id="KAL0882128.1"/>
    </source>
</evidence>
<evidence type="ECO:0000256" key="4">
    <source>
        <dbReference type="PROSITE-ProRule" id="PRU00146"/>
    </source>
</evidence>